<evidence type="ECO:0000256" key="1">
    <source>
        <dbReference type="SAM" id="SignalP"/>
    </source>
</evidence>
<keyword evidence="1" id="KW-0732">Signal</keyword>
<feature type="domain" description="DUF6851" evidence="2">
    <location>
        <begin position="309"/>
        <end position="429"/>
    </location>
</feature>
<name>A0AA35ULW6_METCP</name>
<dbReference type="AlphaFoldDB" id="A0AA35ULW6"/>
<dbReference type="InterPro" id="IPR052559">
    <property type="entry name" value="V-haloperoxidase"/>
</dbReference>
<dbReference type="InterPro" id="IPR016119">
    <property type="entry name" value="Br/Cl_peroxidase_C"/>
</dbReference>
<sequence>MRPLTSPTALILTLLFLAEKAVTAAAAPPAASQQRCVAALQKAGAGVAGAAARAALHCVKASVGGKLAADGIGACLGARNPAIERARGKTLAAAARECSEVPAFGPANPEDVNAAFSEAYDMTALFGAELADVLDSGGDHATARCQLTLARSFAAFVRTELAEYHRCVQKRLKRNQASTAADLEACLGADSPRLRDAERKAESSIARHCGGIAGRTAFPGLCASLPGGDPGACLIAQAHCSACAAINRADRLSADCRKRGNYLAAPYCDSRPQRHWSVARQWNEEILDAIRLDNPRPGVHARNLFHLSLAMYDAWTAYGDESKPYLTAEHPASADIEHDRRIAISYAAYRILSRRYSEKLALGSATSQARFDSRMARLGLDPGFTDTAGSTPAALGNRIAAAVLAFGDRDGAGEGANYQDPTYTPVNKPLIVKLPGIDLTDPSDTGYHLDPNRWQPLALDKTVSQNGIPLPGKVQTFIGSQWGGVIPFALPDTATAEALYDPGPPPQLGGEGDDEYKAGALRVIEMASQLAADDGATMDISPASLGNNPLGSNEGTGHRVNPATGQPYPPQVVPRGDFGRVVAEFWADGPHSETPPGHWNTIANAVADSPGFPHRIGGAGPELDRLEWDVKTYFALNGALHDAAIACWGTKRKYDGVRPITMIRYMAKKGQSSDPFLPSYSPQGLPLKPGLVELITPETTAPGGRHAELVSAETGGRIGDIAVLSWPGSPTDPQTQVSGVHWILGTAWLPYQRRTFVTPAFPGYISGHSTFSRAAAEVLAALTGSPYFPGGLMEFAARKDNYLIHERGPSVDLRLQWASYFDAADQAGQSRLWGGIHIEADDFAGRRIGQQVGRKAFAKAMEYFDGAANR</sequence>
<dbReference type="Proteomes" id="UP001158598">
    <property type="component" value="Chromosome"/>
</dbReference>
<dbReference type="SUPFAM" id="SSF48317">
    <property type="entry name" value="Acid phosphatase/Vanadium-dependent haloperoxidase"/>
    <property type="match status" value="1"/>
</dbReference>
<dbReference type="PANTHER" id="PTHR34599">
    <property type="entry name" value="PEROXIDASE-RELATED"/>
    <property type="match status" value="1"/>
</dbReference>
<dbReference type="InterPro" id="IPR049283">
    <property type="entry name" value="DUF6851"/>
</dbReference>
<feature type="chain" id="PRO_5041324779" description="DUF6851 domain-containing protein" evidence="1">
    <location>
        <begin position="27"/>
        <end position="870"/>
    </location>
</feature>
<reference evidence="3" key="1">
    <citation type="submission" date="2023-03" db="EMBL/GenBank/DDBJ databases">
        <authorList>
            <person name="Pearce D."/>
        </authorList>
    </citation>
    <scope>NUCLEOTIDE SEQUENCE</scope>
    <source>
        <strain evidence="3">Mc</strain>
    </source>
</reference>
<dbReference type="InterPro" id="IPR036938">
    <property type="entry name" value="PAP2/HPO_sf"/>
</dbReference>
<dbReference type="Gene3D" id="1.10.606.10">
    <property type="entry name" value="Vanadium-containing Chloroperoxidase, domain 2"/>
    <property type="match status" value="1"/>
</dbReference>
<feature type="signal peptide" evidence="1">
    <location>
        <begin position="1"/>
        <end position="26"/>
    </location>
</feature>
<protein>
    <recommendedName>
        <fullName evidence="2">DUF6851 domain-containing protein</fullName>
    </recommendedName>
</protein>
<evidence type="ECO:0000313" key="3">
    <source>
        <dbReference type="EMBL" id="CAI8848401.1"/>
    </source>
</evidence>
<accession>A0AA35ULW6</accession>
<gene>
    <name evidence="3" type="ORF">MCNOR_2447</name>
</gene>
<dbReference type="PANTHER" id="PTHR34599:SF2">
    <property type="entry name" value="TRAF-TYPE DOMAIN-CONTAINING PROTEIN"/>
    <property type="match status" value="1"/>
</dbReference>
<dbReference type="CDD" id="cd03398">
    <property type="entry name" value="PAP2_haloperoxidase"/>
    <property type="match status" value="1"/>
</dbReference>
<evidence type="ECO:0000313" key="4">
    <source>
        <dbReference type="Proteomes" id="UP001158598"/>
    </source>
</evidence>
<dbReference type="EMBL" id="OX458332">
    <property type="protein sequence ID" value="CAI8848401.1"/>
    <property type="molecule type" value="Genomic_DNA"/>
</dbReference>
<proteinExistence type="predicted"/>
<evidence type="ECO:0000259" key="2">
    <source>
        <dbReference type="Pfam" id="PF21167"/>
    </source>
</evidence>
<organism evidence="3 4">
    <name type="scientific">Methylococcus capsulatus</name>
    <dbReference type="NCBI Taxonomy" id="414"/>
    <lineage>
        <taxon>Bacteria</taxon>
        <taxon>Pseudomonadati</taxon>
        <taxon>Pseudomonadota</taxon>
        <taxon>Gammaproteobacteria</taxon>
        <taxon>Methylococcales</taxon>
        <taxon>Methylococcaceae</taxon>
        <taxon>Methylococcus</taxon>
    </lineage>
</organism>
<dbReference type="GO" id="GO:0004601">
    <property type="term" value="F:peroxidase activity"/>
    <property type="evidence" value="ECO:0007669"/>
    <property type="project" value="InterPro"/>
</dbReference>
<dbReference type="Pfam" id="PF21167">
    <property type="entry name" value="DUF6851"/>
    <property type="match status" value="1"/>
</dbReference>